<keyword evidence="5" id="KW-0863">Zinc-finger</keyword>
<dbReference type="GO" id="GO:0016020">
    <property type="term" value="C:membrane"/>
    <property type="evidence" value="ECO:0007669"/>
    <property type="project" value="UniProtKB-SubCell"/>
</dbReference>
<keyword evidence="2" id="KW-0808">Transferase</keyword>
<comment type="subcellular location">
    <subcellularLocation>
        <location evidence="1">Membrane</location>
        <topology evidence="1">Multi-pass membrane protein</topology>
    </subcellularLocation>
</comment>
<feature type="transmembrane region" description="Helical" evidence="10">
    <location>
        <begin position="136"/>
        <end position="160"/>
    </location>
</feature>
<dbReference type="SUPFAM" id="SSF57850">
    <property type="entry name" value="RING/U-box"/>
    <property type="match status" value="1"/>
</dbReference>
<dbReference type="InterPro" id="IPR011016">
    <property type="entry name" value="Znf_RING-CH"/>
</dbReference>
<keyword evidence="3 10" id="KW-0812">Transmembrane</keyword>
<name>A0A915EHE3_9BILA</name>
<evidence type="ECO:0000256" key="6">
    <source>
        <dbReference type="ARBA" id="ARBA00022786"/>
    </source>
</evidence>
<reference evidence="13" key="1">
    <citation type="submission" date="2022-11" db="UniProtKB">
        <authorList>
            <consortium name="WormBaseParasite"/>
        </authorList>
    </citation>
    <scope>IDENTIFICATION</scope>
</reference>
<dbReference type="Pfam" id="PF12906">
    <property type="entry name" value="RINGv"/>
    <property type="match status" value="1"/>
</dbReference>
<keyword evidence="7" id="KW-0862">Zinc</keyword>
<dbReference type="InterPro" id="IPR013083">
    <property type="entry name" value="Znf_RING/FYVE/PHD"/>
</dbReference>
<dbReference type="PANTHER" id="PTHR46065">
    <property type="entry name" value="E3 UBIQUITIN-PROTEIN LIGASE MARCH 2/3 FAMILY MEMBER"/>
    <property type="match status" value="1"/>
</dbReference>
<evidence type="ECO:0000256" key="2">
    <source>
        <dbReference type="ARBA" id="ARBA00022679"/>
    </source>
</evidence>
<evidence type="ECO:0000313" key="13">
    <source>
        <dbReference type="WBParaSite" id="jg5371"/>
    </source>
</evidence>
<keyword evidence="4" id="KW-0479">Metal-binding</keyword>
<accession>A0A915EHE3</accession>
<organism evidence="12 13">
    <name type="scientific">Ditylenchus dipsaci</name>
    <dbReference type="NCBI Taxonomy" id="166011"/>
    <lineage>
        <taxon>Eukaryota</taxon>
        <taxon>Metazoa</taxon>
        <taxon>Ecdysozoa</taxon>
        <taxon>Nematoda</taxon>
        <taxon>Chromadorea</taxon>
        <taxon>Rhabditida</taxon>
        <taxon>Tylenchina</taxon>
        <taxon>Tylenchomorpha</taxon>
        <taxon>Sphaerularioidea</taxon>
        <taxon>Anguinidae</taxon>
        <taxon>Anguininae</taxon>
        <taxon>Ditylenchus</taxon>
    </lineage>
</organism>
<evidence type="ECO:0000256" key="5">
    <source>
        <dbReference type="ARBA" id="ARBA00022771"/>
    </source>
</evidence>
<dbReference type="SMART" id="SM00744">
    <property type="entry name" value="RINGv"/>
    <property type="match status" value="1"/>
</dbReference>
<evidence type="ECO:0000256" key="10">
    <source>
        <dbReference type="SAM" id="Phobius"/>
    </source>
</evidence>
<feature type="transmembrane region" description="Helical" evidence="10">
    <location>
        <begin position="105"/>
        <end position="124"/>
    </location>
</feature>
<evidence type="ECO:0000256" key="8">
    <source>
        <dbReference type="ARBA" id="ARBA00022989"/>
    </source>
</evidence>
<evidence type="ECO:0000256" key="3">
    <source>
        <dbReference type="ARBA" id="ARBA00022692"/>
    </source>
</evidence>
<keyword evidence="6" id="KW-0833">Ubl conjugation pathway</keyword>
<evidence type="ECO:0000313" key="12">
    <source>
        <dbReference type="Proteomes" id="UP000887574"/>
    </source>
</evidence>
<evidence type="ECO:0000256" key="7">
    <source>
        <dbReference type="ARBA" id="ARBA00022833"/>
    </source>
</evidence>
<sequence length="185" mass="21478">CRNQWPSTAKVLRLRKLLVPSLHRLCAEFCFEDDDYVNLFSPCKCRGTCAFVHQECINAWIKQSGSLQCEICQSSYEVESRRLKPFSQWSLPWNVSIGRVQMMRFWAALFFVCSSSVLLVLACFEDGHLLPYSKAFIRVILVSLYYSYQLFPMAVFFGLFQWSIVSGSENTVVKWKCNARNPIKK</sequence>
<dbReference type="Proteomes" id="UP000887574">
    <property type="component" value="Unplaced"/>
</dbReference>
<protein>
    <submittedName>
        <fullName evidence="13">RING-CH-type domain-containing protein</fullName>
    </submittedName>
</protein>
<evidence type="ECO:0000256" key="4">
    <source>
        <dbReference type="ARBA" id="ARBA00022723"/>
    </source>
</evidence>
<dbReference type="GO" id="GO:0016740">
    <property type="term" value="F:transferase activity"/>
    <property type="evidence" value="ECO:0007669"/>
    <property type="project" value="UniProtKB-KW"/>
</dbReference>
<keyword evidence="9 10" id="KW-0472">Membrane</keyword>
<dbReference type="WBParaSite" id="jg5371">
    <property type="protein sequence ID" value="jg5371"/>
    <property type="gene ID" value="jg5371"/>
</dbReference>
<dbReference type="GO" id="GO:0008270">
    <property type="term" value="F:zinc ion binding"/>
    <property type="evidence" value="ECO:0007669"/>
    <property type="project" value="UniProtKB-KW"/>
</dbReference>
<evidence type="ECO:0000256" key="1">
    <source>
        <dbReference type="ARBA" id="ARBA00004141"/>
    </source>
</evidence>
<dbReference type="PROSITE" id="PS51292">
    <property type="entry name" value="ZF_RING_CH"/>
    <property type="match status" value="1"/>
</dbReference>
<proteinExistence type="predicted"/>
<evidence type="ECO:0000259" key="11">
    <source>
        <dbReference type="PROSITE" id="PS51292"/>
    </source>
</evidence>
<feature type="domain" description="RING-CH-type" evidence="11">
    <location>
        <begin position="19"/>
        <end position="79"/>
    </location>
</feature>
<evidence type="ECO:0000256" key="9">
    <source>
        <dbReference type="ARBA" id="ARBA00023136"/>
    </source>
</evidence>
<dbReference type="AlphaFoldDB" id="A0A915EHE3"/>
<keyword evidence="12" id="KW-1185">Reference proteome</keyword>
<dbReference type="PANTHER" id="PTHR46065:SF3">
    <property type="entry name" value="FI20425P1"/>
    <property type="match status" value="1"/>
</dbReference>
<keyword evidence="8 10" id="KW-1133">Transmembrane helix</keyword>
<dbReference type="Gene3D" id="3.30.40.10">
    <property type="entry name" value="Zinc/RING finger domain, C3HC4 (zinc finger)"/>
    <property type="match status" value="1"/>
</dbReference>